<dbReference type="GO" id="GO:0140291">
    <property type="term" value="P:peptidyl-glutamate ADP-deribosylation"/>
    <property type="evidence" value="ECO:0007669"/>
    <property type="project" value="TreeGrafter"/>
</dbReference>
<dbReference type="GO" id="GO:0006974">
    <property type="term" value="P:DNA damage response"/>
    <property type="evidence" value="ECO:0007669"/>
    <property type="project" value="TreeGrafter"/>
</dbReference>
<dbReference type="OrthoDB" id="365077at2759"/>
<dbReference type="AlphaFoldDB" id="A0A226EK14"/>
<keyword evidence="3" id="KW-1185">Reference proteome</keyword>
<dbReference type="InterPro" id="IPR043472">
    <property type="entry name" value="Macro_dom-like"/>
</dbReference>
<name>A0A226EK14_FOLCA</name>
<organism evidence="2 3">
    <name type="scientific">Folsomia candida</name>
    <name type="common">Springtail</name>
    <dbReference type="NCBI Taxonomy" id="158441"/>
    <lineage>
        <taxon>Eukaryota</taxon>
        <taxon>Metazoa</taxon>
        <taxon>Ecdysozoa</taxon>
        <taxon>Arthropoda</taxon>
        <taxon>Hexapoda</taxon>
        <taxon>Collembola</taxon>
        <taxon>Entomobryomorpha</taxon>
        <taxon>Isotomoidea</taxon>
        <taxon>Isotomidae</taxon>
        <taxon>Proisotominae</taxon>
        <taxon>Folsomia</taxon>
    </lineage>
</organism>
<dbReference type="Gene3D" id="3.40.220.10">
    <property type="entry name" value="Leucine Aminopeptidase, subunit E, domain 1"/>
    <property type="match status" value="1"/>
</dbReference>
<evidence type="ECO:0000313" key="3">
    <source>
        <dbReference type="Proteomes" id="UP000198287"/>
    </source>
</evidence>
<evidence type="ECO:0000259" key="1">
    <source>
        <dbReference type="PROSITE" id="PS51154"/>
    </source>
</evidence>
<dbReference type="PROSITE" id="PS51154">
    <property type="entry name" value="MACRO"/>
    <property type="match status" value="1"/>
</dbReference>
<accession>A0A226EK14</accession>
<dbReference type="SUPFAM" id="SSF52949">
    <property type="entry name" value="Macro domain-like"/>
    <property type="match status" value="1"/>
</dbReference>
<sequence>MSSPCAADTSSTQAFTSYPSYPLIPHHRQERHAFFGVALASVDQDSGFFDKNEDLNGVSSNSVSPVDMKPLLLDQHSSIDNSNAGNLAIYNNRLNLLHVERLDIKRYSQSVEPLGPQEPAIKRFRGSGVLSLREIPSWNIYFHDQRRQLAKFSDTNKGYQRDPFLNKRVSLSFYKNVLVKLDVDAVVAPTTELYSADTGVAKLLHDEAGRDLKEKCSQLPKCEVGSVEITDGCMLPAKFIFHVNGPDIHTEPYTYQEILHRCYENCLNLLVQHQLRTIAFPCISTGSRKGIPKSAAAEVALSTVRRFLEQHSDKVDRVVFCLHNKKDIDIYLRLMQIFFPVE</sequence>
<dbReference type="GO" id="GO:0042278">
    <property type="term" value="P:purine nucleoside metabolic process"/>
    <property type="evidence" value="ECO:0007669"/>
    <property type="project" value="TreeGrafter"/>
</dbReference>
<dbReference type="Pfam" id="PF01661">
    <property type="entry name" value="Macro"/>
    <property type="match status" value="1"/>
</dbReference>
<proteinExistence type="predicted"/>
<dbReference type="GO" id="GO:0005654">
    <property type="term" value="C:nucleoplasm"/>
    <property type="evidence" value="ECO:0007669"/>
    <property type="project" value="TreeGrafter"/>
</dbReference>
<feature type="domain" description="Macro" evidence="1">
    <location>
        <begin position="158"/>
        <end position="339"/>
    </location>
</feature>
<dbReference type="InterPro" id="IPR002589">
    <property type="entry name" value="Macro_dom"/>
</dbReference>
<dbReference type="PANTHER" id="PTHR11106">
    <property type="entry name" value="GANGLIOSIDE INDUCED DIFFERENTIATION ASSOCIATED PROTEIN 2-RELATED"/>
    <property type="match status" value="1"/>
</dbReference>
<reference evidence="2 3" key="1">
    <citation type="submission" date="2015-12" db="EMBL/GenBank/DDBJ databases">
        <title>The genome of Folsomia candida.</title>
        <authorList>
            <person name="Faddeeva A."/>
            <person name="Derks M.F."/>
            <person name="Anvar Y."/>
            <person name="Smit S."/>
            <person name="Van Straalen N."/>
            <person name="Roelofs D."/>
        </authorList>
    </citation>
    <scope>NUCLEOTIDE SEQUENCE [LARGE SCALE GENOMIC DNA]</scope>
    <source>
        <strain evidence="2 3">VU population</strain>
        <tissue evidence="2">Whole body</tissue>
    </source>
</reference>
<comment type="caution">
    <text evidence="2">The sequence shown here is derived from an EMBL/GenBank/DDBJ whole genome shotgun (WGS) entry which is preliminary data.</text>
</comment>
<dbReference type="PANTHER" id="PTHR11106:SF27">
    <property type="entry name" value="MACRO DOMAIN-CONTAINING PROTEIN"/>
    <property type="match status" value="1"/>
</dbReference>
<dbReference type="SMART" id="SM00506">
    <property type="entry name" value="A1pp"/>
    <property type="match status" value="1"/>
</dbReference>
<protein>
    <submittedName>
        <fullName evidence="2">O-acetyl-ADP-ribose deacetylase MACROD1</fullName>
    </submittedName>
</protein>
<dbReference type="GO" id="GO:0140293">
    <property type="term" value="F:ADP-ribosylglutamate hydrolase activity"/>
    <property type="evidence" value="ECO:0007669"/>
    <property type="project" value="TreeGrafter"/>
</dbReference>
<dbReference type="Proteomes" id="UP000198287">
    <property type="component" value="Unassembled WGS sequence"/>
</dbReference>
<dbReference type="EMBL" id="LNIX01000003">
    <property type="protein sequence ID" value="OXA57630.1"/>
    <property type="molecule type" value="Genomic_DNA"/>
</dbReference>
<gene>
    <name evidence="2" type="ORF">Fcan01_07045</name>
</gene>
<evidence type="ECO:0000313" key="2">
    <source>
        <dbReference type="EMBL" id="OXA57630.1"/>
    </source>
</evidence>